<evidence type="ECO:0000313" key="4">
    <source>
        <dbReference type="Proteomes" id="UP001344658"/>
    </source>
</evidence>
<protein>
    <submittedName>
        <fullName evidence="3">LLM class flavin-dependent oxidoreductase</fullName>
        <ecNumber evidence="3">1.-.-.-</ecNumber>
    </submittedName>
</protein>
<dbReference type="EC" id="1.-.-.-" evidence="3"/>
<dbReference type="Pfam" id="PF00296">
    <property type="entry name" value="Bac_luciferase"/>
    <property type="match status" value="1"/>
</dbReference>
<dbReference type="NCBIfam" id="TIGR03558">
    <property type="entry name" value="oxido_grp_1"/>
    <property type="match status" value="1"/>
</dbReference>
<proteinExistence type="predicted"/>
<evidence type="ECO:0000313" key="3">
    <source>
        <dbReference type="EMBL" id="MEE4542149.1"/>
    </source>
</evidence>
<keyword evidence="3" id="KW-0560">Oxidoreductase</keyword>
<dbReference type="Proteomes" id="UP001344658">
    <property type="component" value="Unassembled WGS sequence"/>
</dbReference>
<evidence type="ECO:0000256" key="1">
    <source>
        <dbReference type="ARBA" id="ARBA00007789"/>
    </source>
</evidence>
<dbReference type="PANTHER" id="PTHR30137:SF6">
    <property type="entry name" value="LUCIFERASE-LIKE MONOOXYGENASE"/>
    <property type="match status" value="1"/>
</dbReference>
<dbReference type="GO" id="GO:0016491">
    <property type="term" value="F:oxidoreductase activity"/>
    <property type="evidence" value="ECO:0007669"/>
    <property type="project" value="UniProtKB-KW"/>
</dbReference>
<dbReference type="InterPro" id="IPR011251">
    <property type="entry name" value="Luciferase-like_dom"/>
</dbReference>
<reference evidence="3 4" key="1">
    <citation type="submission" date="2023-12" db="EMBL/GenBank/DDBJ databases">
        <title>Streptomyces sp. V4-01.</title>
        <authorList>
            <person name="Somphong A."/>
            <person name="Phongsopitanun W."/>
        </authorList>
    </citation>
    <scope>NUCLEOTIDE SEQUENCE [LARGE SCALE GENOMIC DNA]</scope>
    <source>
        <strain evidence="3 4">V4-01</strain>
    </source>
</reference>
<dbReference type="RefSeq" id="WP_330794063.1">
    <property type="nucleotide sequence ID" value="NZ_JAZEWV010000005.1"/>
</dbReference>
<feature type="domain" description="Luciferase-like" evidence="2">
    <location>
        <begin position="21"/>
        <end position="334"/>
    </location>
</feature>
<organism evidence="3 4">
    <name type="scientific">Actinacidiphila polyblastidii</name>
    <dbReference type="NCBI Taxonomy" id="3110430"/>
    <lineage>
        <taxon>Bacteria</taxon>
        <taxon>Bacillati</taxon>
        <taxon>Actinomycetota</taxon>
        <taxon>Actinomycetes</taxon>
        <taxon>Kitasatosporales</taxon>
        <taxon>Streptomycetaceae</taxon>
        <taxon>Actinacidiphila</taxon>
    </lineage>
</organism>
<dbReference type="EMBL" id="JAZEWV010000005">
    <property type="protein sequence ID" value="MEE4542149.1"/>
    <property type="molecule type" value="Genomic_DNA"/>
</dbReference>
<comment type="similarity">
    <text evidence="1">To bacterial alkanal monooxygenase alpha and beta chains.</text>
</comment>
<sequence length="380" mass="39682">MGDERLGIRGTVRGTAPVPLSVLDLAGVGKGLTATDALRTSVEIARIAETRGYHRMWVAEHHSMPGVASSSPAVILAHLAAFTRTLRLGSGGVMLPNHAPLVIAEQFGTLEALAPGRIDLGLGRAPGTDGATASALRRGDSAHEGADEFPRQLAELTRFLDDDFPDGHPYSRIHAIPGPVQGSAEGGVQSADRPSVWLLGSSGFSAQLAGALGLPFSFAHHFSAANTVPALALYRESFRPSAVLDRPYASIGVSALAADDPEQARRQVLTGALSMLRLRTGRPGLVPTPDEAAAYRFSPMEREFTDSWVANVIHGEPGTVRAGLDALVERTGADELVITANAHTPAARLRSYELIADAYGFPEDASLAPAARAATGASAG</sequence>
<keyword evidence="4" id="KW-1185">Reference proteome</keyword>
<dbReference type="InterPro" id="IPR036661">
    <property type="entry name" value="Luciferase-like_sf"/>
</dbReference>
<comment type="caution">
    <text evidence="3">The sequence shown here is derived from an EMBL/GenBank/DDBJ whole genome shotgun (WGS) entry which is preliminary data.</text>
</comment>
<dbReference type="InterPro" id="IPR019949">
    <property type="entry name" value="CmoO-like"/>
</dbReference>
<dbReference type="PANTHER" id="PTHR30137">
    <property type="entry name" value="LUCIFERASE-LIKE MONOOXYGENASE"/>
    <property type="match status" value="1"/>
</dbReference>
<gene>
    <name evidence="3" type="ORF">V2S66_09255</name>
</gene>
<evidence type="ECO:0000259" key="2">
    <source>
        <dbReference type="Pfam" id="PF00296"/>
    </source>
</evidence>
<name>A0ABU7P9Z3_9ACTN</name>
<accession>A0ABU7P9Z3</accession>
<dbReference type="InterPro" id="IPR050766">
    <property type="entry name" value="Bact_Lucif_Oxidored"/>
</dbReference>
<dbReference type="Gene3D" id="3.20.20.30">
    <property type="entry name" value="Luciferase-like domain"/>
    <property type="match status" value="1"/>
</dbReference>
<dbReference type="CDD" id="cd00347">
    <property type="entry name" value="Flavin_utilizing_monoxygenases"/>
    <property type="match status" value="1"/>
</dbReference>
<dbReference type="SUPFAM" id="SSF51679">
    <property type="entry name" value="Bacterial luciferase-like"/>
    <property type="match status" value="1"/>
</dbReference>